<evidence type="ECO:0000313" key="2">
    <source>
        <dbReference type="EMBL" id="KFM80591.1"/>
    </source>
</evidence>
<feature type="region of interest" description="Disordered" evidence="1">
    <location>
        <begin position="96"/>
        <end position="126"/>
    </location>
</feature>
<keyword evidence="3" id="KW-1185">Reference proteome</keyword>
<name>A0A087UTA2_STEMI</name>
<gene>
    <name evidence="2" type="ORF">X975_12751</name>
</gene>
<accession>A0A087UTA2</accession>
<dbReference type="AlphaFoldDB" id="A0A087UTA2"/>
<evidence type="ECO:0000256" key="1">
    <source>
        <dbReference type="SAM" id="MobiDB-lite"/>
    </source>
</evidence>
<sequence>MEAVQEMGFDPTPCKSELYEAGYTGSLQRNPKHRQEAYIDFGPSQTVVTPSICQFDANAVPFATLDYHRRPPPSMVGGVMPPHVEPEDERRTLPRGRAAMHNPNFHGNREVYTPPRARRTTISTPV</sequence>
<proteinExistence type="predicted"/>
<protein>
    <submittedName>
        <fullName evidence="2">Uncharacterized protein</fullName>
    </submittedName>
</protein>
<evidence type="ECO:0000313" key="3">
    <source>
        <dbReference type="Proteomes" id="UP000054359"/>
    </source>
</evidence>
<feature type="non-terminal residue" evidence="2">
    <location>
        <position position="126"/>
    </location>
</feature>
<dbReference type="OrthoDB" id="6447499at2759"/>
<dbReference type="EMBL" id="KK121489">
    <property type="protein sequence ID" value="KFM80591.1"/>
    <property type="molecule type" value="Genomic_DNA"/>
</dbReference>
<dbReference type="Proteomes" id="UP000054359">
    <property type="component" value="Unassembled WGS sequence"/>
</dbReference>
<organism evidence="2 3">
    <name type="scientific">Stegodyphus mimosarum</name>
    <name type="common">African social velvet spider</name>
    <dbReference type="NCBI Taxonomy" id="407821"/>
    <lineage>
        <taxon>Eukaryota</taxon>
        <taxon>Metazoa</taxon>
        <taxon>Ecdysozoa</taxon>
        <taxon>Arthropoda</taxon>
        <taxon>Chelicerata</taxon>
        <taxon>Arachnida</taxon>
        <taxon>Araneae</taxon>
        <taxon>Araneomorphae</taxon>
        <taxon>Entelegynae</taxon>
        <taxon>Eresoidea</taxon>
        <taxon>Eresidae</taxon>
        <taxon>Stegodyphus</taxon>
    </lineage>
</organism>
<reference evidence="2 3" key="1">
    <citation type="submission" date="2013-11" db="EMBL/GenBank/DDBJ databases">
        <title>Genome sequencing of Stegodyphus mimosarum.</title>
        <authorList>
            <person name="Bechsgaard J."/>
        </authorList>
    </citation>
    <scope>NUCLEOTIDE SEQUENCE [LARGE SCALE GENOMIC DNA]</scope>
</reference>